<evidence type="ECO:0000256" key="2">
    <source>
        <dbReference type="ARBA" id="ARBA00004141"/>
    </source>
</evidence>
<dbReference type="InterPro" id="IPR003594">
    <property type="entry name" value="HATPase_dom"/>
</dbReference>
<feature type="transmembrane region" description="Helical" evidence="13">
    <location>
        <begin position="463"/>
        <end position="480"/>
    </location>
</feature>
<feature type="transmembrane region" description="Helical" evidence="13">
    <location>
        <begin position="434"/>
        <end position="451"/>
    </location>
</feature>
<dbReference type="PANTHER" id="PTHR45569:SF1">
    <property type="entry name" value="SENSOR PROTEIN KDPD"/>
    <property type="match status" value="1"/>
</dbReference>
<dbReference type="SUPFAM" id="SSF47384">
    <property type="entry name" value="Homodimeric domain of signal transducing histidine kinase"/>
    <property type="match status" value="1"/>
</dbReference>
<dbReference type="SMART" id="SM00388">
    <property type="entry name" value="HisKA"/>
    <property type="match status" value="1"/>
</dbReference>
<dbReference type="AlphaFoldDB" id="A0A0R1V174"/>
<dbReference type="InterPro" id="IPR004358">
    <property type="entry name" value="Sig_transdc_His_kin-like_C"/>
</dbReference>
<evidence type="ECO:0000259" key="14">
    <source>
        <dbReference type="PROSITE" id="PS50109"/>
    </source>
</evidence>
<dbReference type="EC" id="2.7.13.3" evidence="3"/>
<name>A0A0R1V174_9LACO</name>
<keyword evidence="4" id="KW-0597">Phosphoprotein</keyword>
<dbReference type="PRINTS" id="PR00344">
    <property type="entry name" value="BCTRLSENSOR"/>
</dbReference>
<dbReference type="RefSeq" id="WP_056960780.1">
    <property type="nucleotide sequence ID" value="NZ_AZFQ01000036.1"/>
</dbReference>
<dbReference type="InterPro" id="IPR006016">
    <property type="entry name" value="UspA"/>
</dbReference>
<dbReference type="FunFam" id="3.40.50.300:FF:000483">
    <property type="entry name" value="Sensor histidine kinase KdpD"/>
    <property type="match status" value="1"/>
</dbReference>
<evidence type="ECO:0000256" key="3">
    <source>
        <dbReference type="ARBA" id="ARBA00012438"/>
    </source>
</evidence>
<dbReference type="Pfam" id="PF00582">
    <property type="entry name" value="Usp"/>
    <property type="match status" value="1"/>
</dbReference>
<dbReference type="SUPFAM" id="SSF52402">
    <property type="entry name" value="Adenine nucleotide alpha hydrolases-like"/>
    <property type="match status" value="1"/>
</dbReference>
<dbReference type="InterPro" id="IPR052023">
    <property type="entry name" value="Histidine_kinase_KdpD"/>
</dbReference>
<keyword evidence="16" id="KW-1185">Reference proteome</keyword>
<keyword evidence="11" id="KW-0902">Two-component regulatory system</keyword>
<dbReference type="PANTHER" id="PTHR45569">
    <property type="entry name" value="SENSOR PROTEIN KDPD"/>
    <property type="match status" value="1"/>
</dbReference>
<evidence type="ECO:0000256" key="12">
    <source>
        <dbReference type="ARBA" id="ARBA00023136"/>
    </source>
</evidence>
<dbReference type="InterPro" id="IPR036890">
    <property type="entry name" value="HATPase_C_sf"/>
</dbReference>
<dbReference type="Pfam" id="PF00512">
    <property type="entry name" value="HisKA"/>
    <property type="match status" value="1"/>
</dbReference>
<evidence type="ECO:0000313" key="16">
    <source>
        <dbReference type="Proteomes" id="UP000051166"/>
    </source>
</evidence>
<dbReference type="InterPro" id="IPR038318">
    <property type="entry name" value="KdpD_sf"/>
</dbReference>
<dbReference type="InterPro" id="IPR036097">
    <property type="entry name" value="HisK_dim/P_sf"/>
</dbReference>
<comment type="subcellular location">
    <subcellularLocation>
        <location evidence="2">Membrane</location>
        <topology evidence="2">Multi-pass membrane protein</topology>
    </subcellularLocation>
</comment>
<evidence type="ECO:0000256" key="5">
    <source>
        <dbReference type="ARBA" id="ARBA00022679"/>
    </source>
</evidence>
<evidence type="ECO:0000256" key="8">
    <source>
        <dbReference type="ARBA" id="ARBA00022777"/>
    </source>
</evidence>
<keyword evidence="5" id="KW-0808">Transferase</keyword>
<dbReference type="Gene3D" id="3.40.50.300">
    <property type="entry name" value="P-loop containing nucleotide triphosphate hydrolases"/>
    <property type="match status" value="1"/>
</dbReference>
<dbReference type="SUPFAM" id="SSF52540">
    <property type="entry name" value="P-loop containing nucleoside triphosphate hydrolases"/>
    <property type="match status" value="1"/>
</dbReference>
<sequence length="886" mass="99918">MQEDSSTQNLLAQIKKTQAKERGKRGRLKIFFGYAAGVGKTFAMLEEARELKNEGYDVVIGYLEPHDRPETAQLAEGLEQLPPKRVQHQGLQVNEFDLEAALKRKPTFILVDELAHSNVDDQKHSKRYQDIAELLNAGINVYSTLNVQHLESLNSVIDNLLHVAVTETVPDYIFDNADEIKLVDLEPKDLTMRLQLGKIYSTVHARKALNNFFKMNNLTYLRELALRKMTMRLAHRKKASERLLVCISGAPSNRRVIRTAAQLAHAFSCELSGIYISDDQDETAHSQQLTENIRLAELLGAKVATLYGAQKGELIAEYAKEKEISKIVLGASQTTWLEELWREDIVEQLNTLIPEIDKFVITEKKHRKKRKKLFSVSLNQVANLSDLLKTFAILTGCSFLGLLLKEIGSNDVNIVLLYILGVMINALVTHGKRYSLFYSFAMLLLYDFLFTQPLASFQSSPNNLLTFVVMFLVAFLSSSWTTKLRKQGILDAQRAYRTEILLKTNRLLQRSPSLAEIYQVTGEQLRELLKCPVCIFPGNQENLSMPHFFGDGKDNQATTITTAEQAIVLWVLRNRKRAGFGTDTLPKADYLHLPLNDPEEPRYALAVVSLGLKKSVHPDSFTLDLAYSICDECEQAVLRIKNLKQKNEGEALARQEKLRANLLRGISHDLRTPLTTISGNADILLHSEYELEETQRKELYHSIYNDATWLINLVENLLAMTKVDEGSLKVKRRPELVEDIFQAALSHLSANAVKHTLETKIESQMLILDTDGQLITQVLINIINNAIQYTPTGSKIILTANSTANGRAQISIYNDGPHIDEQAMTKIFELFYSGNSIYAGRKGMGIGLALCKSIIAACGGRLEVENVQPKGVRFFFTLPLWRDKDE</sequence>
<dbReference type="PATRIC" id="fig|1423801.4.peg.675"/>
<comment type="catalytic activity">
    <reaction evidence="1">
        <text>ATP + protein L-histidine = ADP + protein N-phospho-L-histidine.</text>
        <dbReference type="EC" id="2.7.13.3"/>
    </reaction>
</comment>
<dbReference type="GO" id="GO:0005524">
    <property type="term" value="F:ATP binding"/>
    <property type="evidence" value="ECO:0007669"/>
    <property type="project" value="UniProtKB-KW"/>
</dbReference>
<keyword evidence="12 13" id="KW-0472">Membrane</keyword>
<evidence type="ECO:0000256" key="6">
    <source>
        <dbReference type="ARBA" id="ARBA00022692"/>
    </source>
</evidence>
<evidence type="ECO:0000256" key="1">
    <source>
        <dbReference type="ARBA" id="ARBA00000085"/>
    </source>
</evidence>
<dbReference type="Pfam" id="PF13493">
    <property type="entry name" value="DUF4118"/>
    <property type="match status" value="1"/>
</dbReference>
<dbReference type="InterPro" id="IPR005467">
    <property type="entry name" value="His_kinase_dom"/>
</dbReference>
<dbReference type="STRING" id="1423801.FD50_GL000665"/>
<protein>
    <recommendedName>
        <fullName evidence="3">histidine kinase</fullName>
        <ecNumber evidence="3">2.7.13.3</ecNumber>
    </recommendedName>
</protein>
<organism evidence="15 16">
    <name type="scientific">Liquorilactobacillus satsumensis DSM 16230 = JCM 12392</name>
    <dbReference type="NCBI Taxonomy" id="1423801"/>
    <lineage>
        <taxon>Bacteria</taxon>
        <taxon>Bacillati</taxon>
        <taxon>Bacillota</taxon>
        <taxon>Bacilli</taxon>
        <taxon>Lactobacillales</taxon>
        <taxon>Lactobacillaceae</taxon>
        <taxon>Liquorilactobacillus</taxon>
    </lineage>
</organism>
<dbReference type="InterPro" id="IPR025201">
    <property type="entry name" value="KdpD_TM"/>
</dbReference>
<feature type="transmembrane region" description="Helical" evidence="13">
    <location>
        <begin position="411"/>
        <end position="428"/>
    </location>
</feature>
<keyword evidence="9" id="KW-0067">ATP-binding</keyword>
<dbReference type="InterPro" id="IPR029016">
    <property type="entry name" value="GAF-like_dom_sf"/>
</dbReference>
<dbReference type="Gene3D" id="3.30.565.10">
    <property type="entry name" value="Histidine kinase-like ATPase, C-terminal domain"/>
    <property type="match status" value="1"/>
</dbReference>
<dbReference type="Gene3D" id="3.30.450.40">
    <property type="match status" value="1"/>
</dbReference>
<dbReference type="GO" id="GO:0000155">
    <property type="term" value="F:phosphorelay sensor kinase activity"/>
    <property type="evidence" value="ECO:0007669"/>
    <property type="project" value="InterPro"/>
</dbReference>
<dbReference type="Pfam" id="PF02702">
    <property type="entry name" value="KdpD"/>
    <property type="match status" value="1"/>
</dbReference>
<dbReference type="InterPro" id="IPR027417">
    <property type="entry name" value="P-loop_NTPase"/>
</dbReference>
<dbReference type="SUPFAM" id="SSF55874">
    <property type="entry name" value="ATPase domain of HSP90 chaperone/DNA topoisomerase II/histidine kinase"/>
    <property type="match status" value="1"/>
</dbReference>
<dbReference type="EMBL" id="AZFQ01000036">
    <property type="protein sequence ID" value="KRL98852.1"/>
    <property type="molecule type" value="Genomic_DNA"/>
</dbReference>
<gene>
    <name evidence="15" type="ORF">FD50_GL000665</name>
</gene>
<comment type="caution">
    <text evidence="15">The sequence shown here is derived from an EMBL/GenBank/DDBJ whole genome shotgun (WGS) entry which is preliminary data.</text>
</comment>
<keyword evidence="7" id="KW-0547">Nucleotide-binding</keyword>
<dbReference type="InterPro" id="IPR003852">
    <property type="entry name" value="Sig_transdc_His_kinase_KdpD_N"/>
</dbReference>
<evidence type="ECO:0000313" key="15">
    <source>
        <dbReference type="EMBL" id="KRL98852.1"/>
    </source>
</evidence>
<proteinExistence type="predicted"/>
<dbReference type="OrthoDB" id="9806130at2"/>
<evidence type="ECO:0000256" key="11">
    <source>
        <dbReference type="ARBA" id="ARBA00023012"/>
    </source>
</evidence>
<dbReference type="PROSITE" id="PS50109">
    <property type="entry name" value="HIS_KIN"/>
    <property type="match status" value="1"/>
</dbReference>
<dbReference type="GO" id="GO:0005886">
    <property type="term" value="C:plasma membrane"/>
    <property type="evidence" value="ECO:0007669"/>
    <property type="project" value="TreeGrafter"/>
</dbReference>
<dbReference type="Gene3D" id="3.40.50.620">
    <property type="entry name" value="HUPs"/>
    <property type="match status" value="1"/>
</dbReference>
<evidence type="ECO:0000256" key="7">
    <source>
        <dbReference type="ARBA" id="ARBA00022741"/>
    </source>
</evidence>
<dbReference type="CDD" id="cd00082">
    <property type="entry name" value="HisKA"/>
    <property type="match status" value="1"/>
</dbReference>
<dbReference type="InterPro" id="IPR014729">
    <property type="entry name" value="Rossmann-like_a/b/a_fold"/>
</dbReference>
<evidence type="ECO:0000256" key="9">
    <source>
        <dbReference type="ARBA" id="ARBA00022840"/>
    </source>
</evidence>
<dbReference type="GO" id="GO:0005737">
    <property type="term" value="C:cytoplasm"/>
    <property type="evidence" value="ECO:0007669"/>
    <property type="project" value="UniProtKB-ARBA"/>
</dbReference>
<dbReference type="Pfam" id="PF02518">
    <property type="entry name" value="HATPase_c"/>
    <property type="match status" value="1"/>
</dbReference>
<evidence type="ECO:0000256" key="13">
    <source>
        <dbReference type="SAM" id="Phobius"/>
    </source>
</evidence>
<evidence type="ECO:0000256" key="10">
    <source>
        <dbReference type="ARBA" id="ARBA00022989"/>
    </source>
</evidence>
<keyword evidence="6 13" id="KW-0812">Transmembrane</keyword>
<feature type="domain" description="Histidine kinase" evidence="14">
    <location>
        <begin position="665"/>
        <end position="882"/>
    </location>
</feature>
<keyword evidence="8 15" id="KW-0418">Kinase</keyword>
<dbReference type="InterPro" id="IPR003661">
    <property type="entry name" value="HisK_dim/P_dom"/>
</dbReference>
<keyword evidence="10 13" id="KW-1133">Transmembrane helix</keyword>
<dbReference type="Proteomes" id="UP000051166">
    <property type="component" value="Unassembled WGS sequence"/>
</dbReference>
<dbReference type="GeneID" id="98308090"/>
<dbReference type="SMART" id="SM00387">
    <property type="entry name" value="HATPase_c"/>
    <property type="match status" value="1"/>
</dbReference>
<dbReference type="Gene3D" id="1.10.287.130">
    <property type="match status" value="1"/>
</dbReference>
<accession>A0A0R1V174</accession>
<reference evidence="15 16" key="1">
    <citation type="journal article" date="2015" name="Genome Announc.">
        <title>Expanding the biotechnology potential of lactobacilli through comparative genomics of 213 strains and associated genera.</title>
        <authorList>
            <person name="Sun Z."/>
            <person name="Harris H.M."/>
            <person name="McCann A."/>
            <person name="Guo C."/>
            <person name="Argimon S."/>
            <person name="Zhang W."/>
            <person name="Yang X."/>
            <person name="Jeffery I.B."/>
            <person name="Cooney J.C."/>
            <person name="Kagawa T.F."/>
            <person name="Liu W."/>
            <person name="Song Y."/>
            <person name="Salvetti E."/>
            <person name="Wrobel A."/>
            <person name="Rasinkangas P."/>
            <person name="Parkhill J."/>
            <person name="Rea M.C."/>
            <person name="O'Sullivan O."/>
            <person name="Ritari J."/>
            <person name="Douillard F.P."/>
            <person name="Paul Ross R."/>
            <person name="Yang R."/>
            <person name="Briner A.E."/>
            <person name="Felis G.E."/>
            <person name="de Vos W.M."/>
            <person name="Barrangou R."/>
            <person name="Klaenhammer T.R."/>
            <person name="Caufield P.W."/>
            <person name="Cui Y."/>
            <person name="Zhang H."/>
            <person name="O'Toole P.W."/>
        </authorList>
    </citation>
    <scope>NUCLEOTIDE SEQUENCE [LARGE SCALE GENOMIC DNA]</scope>
    <source>
        <strain evidence="15 16">DSM 16230</strain>
    </source>
</reference>
<dbReference type="Gene3D" id="1.20.120.620">
    <property type="entry name" value="Backbone structure of the membrane domain of e. Coli histidine kinase receptor kdpd"/>
    <property type="match status" value="1"/>
</dbReference>
<evidence type="ECO:0000256" key="4">
    <source>
        <dbReference type="ARBA" id="ARBA00022553"/>
    </source>
</evidence>